<dbReference type="AlphaFoldDB" id="A0A3L6E603"/>
<comment type="caution">
    <text evidence="2">The sequence shown here is derived from an EMBL/GenBank/DDBJ whole genome shotgun (WGS) entry which is preliminary data.</text>
</comment>
<sequence>MYIPDATYGTLHRRHAAAVPATSATTPAPRRLPEVIGGELLRERADVEHEAGRVLHGDAVDAPVEEEHPDGDAAEVPDAAARDVAVDPAAVREAVAAVHLELAVPVVHEHLERAVRRAVRVPGHALRQDAPREPEPLQHLVRARLGRDRDAGARRRAGAAGCGGEERRAERRRGEEEEREEDGAARGGHDGGLVVGSRSEEVVGLLKVVDDDELAL</sequence>
<name>A0A3L6E603_MAIZE</name>
<protein>
    <submittedName>
        <fullName evidence="2">Uncharacterized protein</fullName>
    </submittedName>
</protein>
<reference evidence="2 3" key="1">
    <citation type="journal article" date="2018" name="Nat. Genet.">
        <title>Extensive intraspecific gene order and gene structural variations between Mo17 and other maize genomes.</title>
        <authorList>
            <person name="Sun S."/>
            <person name="Zhou Y."/>
            <person name="Chen J."/>
            <person name="Shi J."/>
            <person name="Zhao H."/>
            <person name="Zhao H."/>
            <person name="Song W."/>
            <person name="Zhang M."/>
            <person name="Cui Y."/>
            <person name="Dong X."/>
            <person name="Liu H."/>
            <person name="Ma X."/>
            <person name="Jiao Y."/>
            <person name="Wang B."/>
            <person name="Wei X."/>
            <person name="Stein J.C."/>
            <person name="Glaubitz J.C."/>
            <person name="Lu F."/>
            <person name="Yu G."/>
            <person name="Liang C."/>
            <person name="Fengler K."/>
            <person name="Li B."/>
            <person name="Rafalski A."/>
            <person name="Schnable P.S."/>
            <person name="Ware D.H."/>
            <person name="Buckler E.S."/>
            <person name="Lai J."/>
        </authorList>
    </citation>
    <scope>NUCLEOTIDE SEQUENCE [LARGE SCALE GENOMIC DNA]</scope>
    <source>
        <strain evidence="3">cv. Missouri 17</strain>
        <tissue evidence="2">Seedling</tissue>
    </source>
</reference>
<evidence type="ECO:0000313" key="3">
    <source>
        <dbReference type="Proteomes" id="UP000251960"/>
    </source>
</evidence>
<dbReference type="EMBL" id="NCVQ01000007">
    <property type="protein sequence ID" value="PWZ16230.1"/>
    <property type="molecule type" value="Genomic_DNA"/>
</dbReference>
<accession>A0A3L6E603</accession>
<evidence type="ECO:0000313" key="2">
    <source>
        <dbReference type="EMBL" id="PWZ16230.1"/>
    </source>
</evidence>
<gene>
    <name evidence="2" type="ORF">Zm00014a_007561</name>
</gene>
<evidence type="ECO:0000256" key="1">
    <source>
        <dbReference type="SAM" id="MobiDB-lite"/>
    </source>
</evidence>
<feature type="compositionally biased region" description="Basic and acidic residues" evidence="1">
    <location>
        <begin position="164"/>
        <end position="189"/>
    </location>
</feature>
<feature type="region of interest" description="Disordered" evidence="1">
    <location>
        <begin position="143"/>
        <end position="195"/>
    </location>
</feature>
<proteinExistence type="predicted"/>
<organism evidence="2 3">
    <name type="scientific">Zea mays</name>
    <name type="common">Maize</name>
    <dbReference type="NCBI Taxonomy" id="4577"/>
    <lineage>
        <taxon>Eukaryota</taxon>
        <taxon>Viridiplantae</taxon>
        <taxon>Streptophyta</taxon>
        <taxon>Embryophyta</taxon>
        <taxon>Tracheophyta</taxon>
        <taxon>Spermatophyta</taxon>
        <taxon>Magnoliopsida</taxon>
        <taxon>Liliopsida</taxon>
        <taxon>Poales</taxon>
        <taxon>Poaceae</taxon>
        <taxon>PACMAD clade</taxon>
        <taxon>Panicoideae</taxon>
        <taxon>Andropogonodae</taxon>
        <taxon>Andropogoneae</taxon>
        <taxon>Tripsacinae</taxon>
        <taxon>Zea</taxon>
    </lineage>
</organism>
<dbReference type="Proteomes" id="UP000251960">
    <property type="component" value="Chromosome 6"/>
</dbReference>